<sequence length="242" mass="29242">MPTSRVLNSTFHYVKFVKRLRQEEADTKKGDEMKLKALQDQQNKEIQLYQIKEKQARKMAEKEFDKMWYEVAMKESDALAARMEQDTIERLRRDRELIRYTDQQLEENRLRREKEKELLKLETQMFRAIMANQSDSMIEAEARRQQHLIDRKWCAYQAWAQKTNRDVRVAMVQQIKDRAVDRENEKKLQADRDEYQKQVHDQLEQLVAHKQLTDAQARKLHQNNLLEQIEYNKLLKVSYAGK</sequence>
<dbReference type="STRING" id="104452.A0A0L7LFW2"/>
<evidence type="ECO:0000313" key="2">
    <source>
        <dbReference type="Proteomes" id="UP000037510"/>
    </source>
</evidence>
<proteinExistence type="predicted"/>
<comment type="caution">
    <text evidence="1">The sequence shown here is derived from an EMBL/GenBank/DDBJ whole genome shotgun (WGS) entry which is preliminary data.</text>
</comment>
<reference evidence="1 2" key="1">
    <citation type="journal article" date="2015" name="Genome Biol. Evol.">
        <title>The genome of winter moth (Operophtera brumata) provides a genomic perspective on sexual dimorphism and phenology.</title>
        <authorList>
            <person name="Derks M.F."/>
            <person name="Smit S."/>
            <person name="Salis L."/>
            <person name="Schijlen E."/>
            <person name="Bossers A."/>
            <person name="Mateman C."/>
            <person name="Pijl A.S."/>
            <person name="de Ridder D."/>
            <person name="Groenen M.A."/>
            <person name="Visser M.E."/>
            <person name="Megens H.J."/>
        </authorList>
    </citation>
    <scope>NUCLEOTIDE SEQUENCE [LARGE SCALE GENOMIC DNA]</scope>
    <source>
        <strain evidence="1">WM2013NL</strain>
        <tissue evidence="1">Head and thorax</tissue>
    </source>
</reference>
<dbReference type="AlphaFoldDB" id="A0A0L7LFW2"/>
<keyword evidence="2" id="KW-1185">Reference proteome</keyword>
<dbReference type="Proteomes" id="UP000037510">
    <property type="component" value="Unassembled WGS sequence"/>
</dbReference>
<protein>
    <submittedName>
        <fullName evidence="1">Polyprotein</fullName>
    </submittedName>
</protein>
<name>A0A0L7LFW2_OPEBR</name>
<accession>A0A0L7LFW2</accession>
<evidence type="ECO:0000313" key="1">
    <source>
        <dbReference type="EMBL" id="KOB74443.1"/>
    </source>
</evidence>
<dbReference type="EMBL" id="JTDY01001238">
    <property type="protein sequence ID" value="KOB74443.1"/>
    <property type="molecule type" value="Genomic_DNA"/>
</dbReference>
<organism evidence="1 2">
    <name type="scientific">Operophtera brumata</name>
    <name type="common">Winter moth</name>
    <name type="synonym">Phalaena brumata</name>
    <dbReference type="NCBI Taxonomy" id="104452"/>
    <lineage>
        <taxon>Eukaryota</taxon>
        <taxon>Metazoa</taxon>
        <taxon>Ecdysozoa</taxon>
        <taxon>Arthropoda</taxon>
        <taxon>Hexapoda</taxon>
        <taxon>Insecta</taxon>
        <taxon>Pterygota</taxon>
        <taxon>Neoptera</taxon>
        <taxon>Endopterygota</taxon>
        <taxon>Lepidoptera</taxon>
        <taxon>Glossata</taxon>
        <taxon>Ditrysia</taxon>
        <taxon>Geometroidea</taxon>
        <taxon>Geometridae</taxon>
        <taxon>Larentiinae</taxon>
        <taxon>Operophtera</taxon>
    </lineage>
</organism>
<gene>
    <name evidence="1" type="ORF">OBRU01_09128</name>
</gene>